<keyword evidence="3" id="KW-1185">Reference proteome</keyword>
<dbReference type="InterPro" id="IPR029002">
    <property type="entry name" value="PLPC/GPLD1"/>
</dbReference>
<organism evidence="2 3">
    <name type="scientific">Mobilitalea sibirica</name>
    <dbReference type="NCBI Taxonomy" id="1462919"/>
    <lineage>
        <taxon>Bacteria</taxon>
        <taxon>Bacillati</taxon>
        <taxon>Bacillota</taxon>
        <taxon>Clostridia</taxon>
        <taxon>Lachnospirales</taxon>
        <taxon>Lachnospiraceae</taxon>
        <taxon>Mobilitalea</taxon>
    </lineage>
</organism>
<accession>A0A8J7HAH2</accession>
<protein>
    <submittedName>
        <fullName evidence="2">Zinc dependent phospholipase C family protein</fullName>
    </submittedName>
</protein>
<dbReference type="AlphaFoldDB" id="A0A8J7HAH2"/>
<feature type="domain" description="Phospholipase C/D" evidence="1">
    <location>
        <begin position="102"/>
        <end position="216"/>
    </location>
</feature>
<gene>
    <name evidence="2" type="ORF">I5677_03405</name>
</gene>
<evidence type="ECO:0000313" key="2">
    <source>
        <dbReference type="EMBL" id="MBH1939941.1"/>
    </source>
</evidence>
<sequence length="571" mass="65712">MAKLYLEVEDFIEDFINQLKELIPDKVWVLISDLENAALTAVERSALLSEISDILNDVNNNIESLSKIVENKLEEYVVKSYDFFGLLKDPQQVGENFKEWWWFDTLHKRRTGRFLKELFKESKDNSMERAFALGYLTHYTADTVGHPFVNAISGGPFRTHSQRHKVAENHQDVWAFHKYYGKEFIKSNLAGEYVVDNNKFKLPDDLKKFILQCIQNTYYDKTDSLYGRDIKEDDLDISYSLWLKWFDKATNELDIPEPKPYVLTDEIIETWEKFKENIKDIFNPVGNAGNGGITGLLLALAALIAGPFLAATAAIDFILGTITTLGAAPMRFLLSLSYEYLYDAFMNFRRGVALNGLKFPAVRDLNFYMTKHMLNTGENDKNGHNANYLPNVNAYPSNKFILRGAEAESHLIYPILPAARLENDRTTGFPISYSSKTPSWYIDDPKNRFDLNSYQYYRDFEETKSIIDPKEIEYNFKKLSNMALDGGLGNALVLGDFLYSEYMKLGNDHIFPEFNLDSDRGYAFKCWRKVNDISLINSHINDYKTTNVTIEIDQEVPNIKTDIIYPYGGAL</sequence>
<dbReference type="EMBL" id="JAEAGR010000002">
    <property type="protein sequence ID" value="MBH1939941.1"/>
    <property type="molecule type" value="Genomic_DNA"/>
</dbReference>
<reference evidence="2" key="1">
    <citation type="submission" date="2020-12" db="EMBL/GenBank/DDBJ databases">
        <title>M. sibirica DSM 26468T genome.</title>
        <authorList>
            <person name="Thieme N."/>
            <person name="Rettenmaier R."/>
            <person name="Zverlov V."/>
            <person name="Liebl W."/>
        </authorList>
    </citation>
    <scope>NUCLEOTIDE SEQUENCE</scope>
    <source>
        <strain evidence="2">DSM 26468</strain>
    </source>
</reference>
<evidence type="ECO:0000259" key="1">
    <source>
        <dbReference type="Pfam" id="PF00882"/>
    </source>
</evidence>
<proteinExistence type="predicted"/>
<dbReference type="Proteomes" id="UP000623269">
    <property type="component" value="Unassembled WGS sequence"/>
</dbReference>
<name>A0A8J7HAH2_9FIRM</name>
<evidence type="ECO:0000313" key="3">
    <source>
        <dbReference type="Proteomes" id="UP000623269"/>
    </source>
</evidence>
<comment type="caution">
    <text evidence="2">The sequence shown here is derived from an EMBL/GenBank/DDBJ whole genome shotgun (WGS) entry which is preliminary data.</text>
</comment>
<dbReference type="Pfam" id="PF00882">
    <property type="entry name" value="Zn_dep_PLPC"/>
    <property type="match status" value="1"/>
</dbReference>